<dbReference type="InterPro" id="IPR007627">
    <property type="entry name" value="RNA_pol_sigma70_r2"/>
</dbReference>
<dbReference type="InterPro" id="IPR036388">
    <property type="entry name" value="WH-like_DNA-bd_sf"/>
</dbReference>
<keyword evidence="3" id="KW-0731">Sigma factor</keyword>
<protein>
    <submittedName>
        <fullName evidence="9">RNA polymerase subunit sigma-70</fullName>
    </submittedName>
</protein>
<sequence>MTSRPNEADLIRRAQLGDRAAFEALVEEHGPGLYRYGLRMLGDEGTTQDCVQDTFLHAWTQLDGFRGDSSLSTWLFGIMANLVRREYRRRSRRPTAELSDDVPARRTDEPEQEVQRSALLRALEEALAELPPDQRACWILREVEGLSYEEIALVQATTVGGVRGRLARARESLGLRMERWR</sequence>
<evidence type="ECO:0000256" key="5">
    <source>
        <dbReference type="ARBA" id="ARBA00023163"/>
    </source>
</evidence>
<organism evidence="9 10">
    <name type="scientific">Serinibacter arcticus</name>
    <dbReference type="NCBI Taxonomy" id="1655435"/>
    <lineage>
        <taxon>Bacteria</taxon>
        <taxon>Bacillati</taxon>
        <taxon>Actinomycetota</taxon>
        <taxon>Actinomycetes</taxon>
        <taxon>Micrococcales</taxon>
        <taxon>Beutenbergiaceae</taxon>
        <taxon>Serinibacter</taxon>
    </lineage>
</organism>
<dbReference type="InterPro" id="IPR013324">
    <property type="entry name" value="RNA_pol_sigma_r3/r4-like"/>
</dbReference>
<evidence type="ECO:0000256" key="2">
    <source>
        <dbReference type="ARBA" id="ARBA00023015"/>
    </source>
</evidence>
<dbReference type="Gene3D" id="1.10.10.10">
    <property type="entry name" value="Winged helix-like DNA-binding domain superfamily/Winged helix DNA-binding domain"/>
    <property type="match status" value="1"/>
</dbReference>
<comment type="caution">
    <text evidence="9">The sequence shown here is derived from an EMBL/GenBank/DDBJ whole genome shotgun (WGS) entry which is preliminary data.</text>
</comment>
<gene>
    <name evidence="9" type="ORF">C8046_12340</name>
</gene>
<dbReference type="NCBIfam" id="TIGR02937">
    <property type="entry name" value="sigma70-ECF"/>
    <property type="match status" value="1"/>
</dbReference>
<evidence type="ECO:0000256" key="1">
    <source>
        <dbReference type="ARBA" id="ARBA00010641"/>
    </source>
</evidence>
<evidence type="ECO:0000256" key="6">
    <source>
        <dbReference type="SAM" id="MobiDB-lite"/>
    </source>
</evidence>
<dbReference type="InterPro" id="IPR039425">
    <property type="entry name" value="RNA_pol_sigma-70-like"/>
</dbReference>
<comment type="similarity">
    <text evidence="1">Belongs to the sigma-70 factor family. ECF subfamily.</text>
</comment>
<dbReference type="GO" id="GO:0006352">
    <property type="term" value="P:DNA-templated transcription initiation"/>
    <property type="evidence" value="ECO:0007669"/>
    <property type="project" value="InterPro"/>
</dbReference>
<dbReference type="OrthoDB" id="7376212at2"/>
<dbReference type="GO" id="GO:0003677">
    <property type="term" value="F:DNA binding"/>
    <property type="evidence" value="ECO:0007669"/>
    <property type="project" value="UniProtKB-KW"/>
</dbReference>
<dbReference type="PANTHER" id="PTHR43133">
    <property type="entry name" value="RNA POLYMERASE ECF-TYPE SIGMA FACTO"/>
    <property type="match status" value="1"/>
</dbReference>
<dbReference type="EMBL" id="PYHR01000002">
    <property type="protein sequence ID" value="PWD51332.1"/>
    <property type="molecule type" value="Genomic_DNA"/>
</dbReference>
<keyword evidence="10" id="KW-1185">Reference proteome</keyword>
<feature type="region of interest" description="Disordered" evidence="6">
    <location>
        <begin position="93"/>
        <end position="112"/>
    </location>
</feature>
<keyword evidence="5" id="KW-0804">Transcription</keyword>
<keyword evidence="2" id="KW-0805">Transcription regulation</keyword>
<evidence type="ECO:0000313" key="9">
    <source>
        <dbReference type="EMBL" id="PWD51332.1"/>
    </source>
</evidence>
<dbReference type="Gene3D" id="1.10.1740.10">
    <property type="match status" value="1"/>
</dbReference>
<proteinExistence type="inferred from homology"/>
<dbReference type="RefSeq" id="WP_109229713.1">
    <property type="nucleotide sequence ID" value="NZ_PYHR01000002.1"/>
</dbReference>
<reference evidence="9 10" key="1">
    <citation type="submission" date="2018-03" db="EMBL/GenBank/DDBJ databases">
        <title>Genome assembly of novel Miniimonas species PCH200.</title>
        <authorList>
            <person name="Thakur V."/>
            <person name="Kumar V."/>
            <person name="Singh D."/>
        </authorList>
    </citation>
    <scope>NUCLEOTIDE SEQUENCE [LARGE SCALE GENOMIC DNA]</scope>
    <source>
        <strain evidence="9 10">PCH200</strain>
    </source>
</reference>
<keyword evidence="4" id="KW-0238">DNA-binding</keyword>
<dbReference type="AlphaFoldDB" id="A0A2U1ZWN8"/>
<accession>A0A2U1ZWN8</accession>
<dbReference type="InterPro" id="IPR013249">
    <property type="entry name" value="RNA_pol_sigma70_r4_t2"/>
</dbReference>
<dbReference type="SUPFAM" id="SSF88946">
    <property type="entry name" value="Sigma2 domain of RNA polymerase sigma factors"/>
    <property type="match status" value="1"/>
</dbReference>
<feature type="domain" description="RNA polymerase sigma factor 70 region 4 type 2" evidence="8">
    <location>
        <begin position="121"/>
        <end position="173"/>
    </location>
</feature>
<dbReference type="PANTHER" id="PTHR43133:SF8">
    <property type="entry name" value="RNA POLYMERASE SIGMA FACTOR HI_1459-RELATED"/>
    <property type="match status" value="1"/>
</dbReference>
<feature type="domain" description="RNA polymerase sigma-70 region 2" evidence="7">
    <location>
        <begin position="25"/>
        <end position="93"/>
    </location>
</feature>
<dbReference type="SUPFAM" id="SSF88659">
    <property type="entry name" value="Sigma3 and sigma4 domains of RNA polymerase sigma factors"/>
    <property type="match status" value="1"/>
</dbReference>
<dbReference type="Pfam" id="PF08281">
    <property type="entry name" value="Sigma70_r4_2"/>
    <property type="match status" value="1"/>
</dbReference>
<dbReference type="CDD" id="cd06171">
    <property type="entry name" value="Sigma70_r4"/>
    <property type="match status" value="1"/>
</dbReference>
<evidence type="ECO:0000313" key="10">
    <source>
        <dbReference type="Proteomes" id="UP000245166"/>
    </source>
</evidence>
<dbReference type="Pfam" id="PF04542">
    <property type="entry name" value="Sigma70_r2"/>
    <property type="match status" value="1"/>
</dbReference>
<dbReference type="InterPro" id="IPR014284">
    <property type="entry name" value="RNA_pol_sigma-70_dom"/>
</dbReference>
<evidence type="ECO:0000256" key="3">
    <source>
        <dbReference type="ARBA" id="ARBA00023082"/>
    </source>
</evidence>
<name>A0A2U1ZWN8_9MICO</name>
<evidence type="ECO:0000259" key="7">
    <source>
        <dbReference type="Pfam" id="PF04542"/>
    </source>
</evidence>
<dbReference type="GO" id="GO:0016987">
    <property type="term" value="F:sigma factor activity"/>
    <property type="evidence" value="ECO:0007669"/>
    <property type="project" value="UniProtKB-KW"/>
</dbReference>
<dbReference type="InterPro" id="IPR013325">
    <property type="entry name" value="RNA_pol_sigma_r2"/>
</dbReference>
<evidence type="ECO:0000259" key="8">
    <source>
        <dbReference type="Pfam" id="PF08281"/>
    </source>
</evidence>
<evidence type="ECO:0000256" key="4">
    <source>
        <dbReference type="ARBA" id="ARBA00023125"/>
    </source>
</evidence>
<dbReference type="Proteomes" id="UP000245166">
    <property type="component" value="Unassembled WGS sequence"/>
</dbReference>